<dbReference type="AlphaFoldDB" id="A0A1G8IGC6"/>
<dbReference type="SUPFAM" id="SSF74650">
    <property type="entry name" value="Galactose mutarotase-like"/>
    <property type="match status" value="1"/>
</dbReference>
<dbReference type="GO" id="GO:0005975">
    <property type="term" value="P:carbohydrate metabolic process"/>
    <property type="evidence" value="ECO:0007669"/>
    <property type="project" value="InterPro"/>
</dbReference>
<dbReference type="Pfam" id="PF06165">
    <property type="entry name" value="GH94_b-supersand"/>
    <property type="match status" value="1"/>
</dbReference>
<dbReference type="InterPro" id="IPR033432">
    <property type="entry name" value="GH94_catalytic"/>
</dbReference>
<dbReference type="OrthoDB" id="9769991at2"/>
<evidence type="ECO:0000256" key="2">
    <source>
        <dbReference type="ARBA" id="ARBA00022679"/>
    </source>
</evidence>
<evidence type="ECO:0000259" key="3">
    <source>
        <dbReference type="Pfam" id="PF06165"/>
    </source>
</evidence>
<dbReference type="InterPro" id="IPR008928">
    <property type="entry name" value="6-hairpin_glycosidase_sf"/>
</dbReference>
<dbReference type="Gene3D" id="2.70.98.40">
    <property type="entry name" value="Glycoside hydrolase, family 65, N-terminal domain"/>
    <property type="match status" value="1"/>
</dbReference>
<dbReference type="InterPro" id="IPR010383">
    <property type="entry name" value="Glyco_hydrolase_94_b-supersand"/>
</dbReference>
<keyword evidence="6" id="KW-1185">Reference proteome</keyword>
<feature type="domain" description="Glycosyl hydrolase 94 supersandwich" evidence="3">
    <location>
        <begin position="26"/>
        <end position="297"/>
    </location>
</feature>
<dbReference type="RefSeq" id="WP_090712592.1">
    <property type="nucleotide sequence ID" value="NZ_CBCSKY010000001.1"/>
</dbReference>
<evidence type="ECO:0000256" key="1">
    <source>
        <dbReference type="ARBA" id="ARBA00022676"/>
    </source>
</evidence>
<organism evidence="5 6">
    <name type="scientific">Paenibacillus typhae</name>
    <dbReference type="NCBI Taxonomy" id="1174501"/>
    <lineage>
        <taxon>Bacteria</taxon>
        <taxon>Bacillati</taxon>
        <taxon>Bacillota</taxon>
        <taxon>Bacilli</taxon>
        <taxon>Bacillales</taxon>
        <taxon>Paenibacillaceae</taxon>
        <taxon>Paenibacillus</taxon>
    </lineage>
</organism>
<keyword evidence="2" id="KW-0808">Transferase</keyword>
<evidence type="ECO:0000313" key="5">
    <source>
        <dbReference type="EMBL" id="SDI17892.1"/>
    </source>
</evidence>
<reference evidence="6" key="1">
    <citation type="submission" date="2016-10" db="EMBL/GenBank/DDBJ databases">
        <authorList>
            <person name="Varghese N."/>
            <person name="Submissions S."/>
        </authorList>
    </citation>
    <scope>NUCLEOTIDE SEQUENCE [LARGE SCALE GENOMIC DNA]</scope>
    <source>
        <strain evidence="6">CGMCC 1.11012</strain>
    </source>
</reference>
<accession>A0A1G8IGC6</accession>
<dbReference type="SMART" id="SM01068">
    <property type="entry name" value="CBM_X"/>
    <property type="match status" value="1"/>
</dbReference>
<dbReference type="Gene3D" id="1.50.10.10">
    <property type="match status" value="1"/>
</dbReference>
<dbReference type="EMBL" id="FNDX01000003">
    <property type="protein sequence ID" value="SDI17892.1"/>
    <property type="molecule type" value="Genomic_DNA"/>
</dbReference>
<name>A0A1G8IGC6_9BACL</name>
<dbReference type="SUPFAM" id="SSF48208">
    <property type="entry name" value="Six-hairpin glycosidases"/>
    <property type="match status" value="1"/>
</dbReference>
<protein>
    <submittedName>
        <fullName evidence="5">Cellobiose phosphorylase</fullName>
    </submittedName>
</protein>
<sequence>MNAELTRNNDPKAYYTFRDEEKEVEFKRHDMPTPWMNYLSNGTFHTMLSHAGGGVAFYKSPQIWRITRYRFFHLPMDRSGPYIYVQDAKTGSYWCPTSEPALDKPEEWKSAHGMGYTRFEAKRGGIAARTVYFVGPHENSLIWNLTLTNEGTEAKELKVYAYAEFGMMEFMRELQWQCYNKHQVSVQYHEAEALVYRYGVENQPKPEETPLVYLAADTPLAGYDGDREEFIGSYRSETNPAAIENGGCTGSTLLGGDPCGALQFNVTLQPGESRTIKVFLGTAADETEVSRAIAHSREAGFVETSFQALKENWSGYLGAWESRLPDQDAQRMINIWNPYQAHRNFLFSRNISFYATGTFRGVGYRDAAQDILAVVPFDTELAFDKLKLLLGQQYRDGHVNHYFFPNEGWEPVTSIHSDDHLWTALSAWDLLAETGDAAFLQAKVPYYDGGEGTVYEHLRAAIDFTASQLGSRGFPLMLRSDWNDQLFRVCREGKGESIWTSMQLGTVLLRMIDLAAAAGHPEDAARYGEMYERQRELVNSIGWDGRWFRRAIMDDGRFLGSDEHDEAKIWLNAQTWATISGMADVDKGLQAMDSVREMLDTELGIKKIHPSITTFPDPADPLTNYNKGTGENGAVFCHANTWAIIAECLLGRGDLAYKYYRQLLPNVAMDKAGLWRYKAEPYVYASNLFGPESDKFGLANVSWLTGTAAWMYVAVTQYILGVKPVLEGLSIDPCIPADWEGFTVKRRFRGCVYDITVTNVNKVCKGVKSITVDGVQVEGNILPAYPGRSSVKVEVVL</sequence>
<dbReference type="Pfam" id="PF17167">
    <property type="entry name" value="Glyco_hydro_94"/>
    <property type="match status" value="1"/>
</dbReference>
<dbReference type="PANTHER" id="PTHR37469:SF2">
    <property type="entry name" value="CELLOBIONIC ACID PHOSPHORYLASE"/>
    <property type="match status" value="1"/>
</dbReference>
<dbReference type="Gene3D" id="2.60.420.10">
    <property type="entry name" value="Maltose phosphorylase, domain 3"/>
    <property type="match status" value="1"/>
</dbReference>
<dbReference type="GO" id="GO:0016757">
    <property type="term" value="F:glycosyltransferase activity"/>
    <property type="evidence" value="ECO:0007669"/>
    <property type="project" value="UniProtKB-KW"/>
</dbReference>
<gene>
    <name evidence="5" type="ORF">SAMN05216192_103229</name>
</gene>
<evidence type="ECO:0000313" key="6">
    <source>
        <dbReference type="Proteomes" id="UP000199050"/>
    </source>
</evidence>
<dbReference type="Proteomes" id="UP000199050">
    <property type="component" value="Unassembled WGS sequence"/>
</dbReference>
<feature type="domain" description="Glycosyl hydrolase 94 catalytic" evidence="4">
    <location>
        <begin position="313"/>
        <end position="721"/>
    </location>
</feature>
<dbReference type="GO" id="GO:0030246">
    <property type="term" value="F:carbohydrate binding"/>
    <property type="evidence" value="ECO:0007669"/>
    <property type="project" value="InterPro"/>
</dbReference>
<proteinExistence type="predicted"/>
<dbReference type="InterPro" id="IPR012341">
    <property type="entry name" value="6hp_glycosidase-like_sf"/>
</dbReference>
<dbReference type="InterPro" id="IPR037018">
    <property type="entry name" value="GH65_N"/>
</dbReference>
<dbReference type="PANTHER" id="PTHR37469">
    <property type="entry name" value="CELLOBIONIC ACID PHOSPHORYLASE-RELATED"/>
    <property type="match status" value="1"/>
</dbReference>
<dbReference type="InterPro" id="IPR011013">
    <property type="entry name" value="Gal_mutarotase_sf_dom"/>
</dbReference>
<dbReference type="STRING" id="1174501.SAMN05216192_103229"/>
<evidence type="ECO:0000259" key="4">
    <source>
        <dbReference type="Pfam" id="PF17167"/>
    </source>
</evidence>
<dbReference type="InterPro" id="IPR052047">
    <property type="entry name" value="GH94_Enzymes"/>
</dbReference>
<keyword evidence="1" id="KW-0328">Glycosyltransferase</keyword>